<evidence type="ECO:0000256" key="2">
    <source>
        <dbReference type="ARBA" id="ARBA00006079"/>
    </source>
</evidence>
<dbReference type="PANTHER" id="PTHR11988">
    <property type="entry name" value="THYROTROPH EMBRYONIC FACTOR RELATED"/>
    <property type="match status" value="1"/>
</dbReference>
<comment type="subcellular location">
    <subcellularLocation>
        <location evidence="1">Nucleus</location>
    </subcellularLocation>
</comment>
<dbReference type="GO" id="GO:0005634">
    <property type="term" value="C:nucleus"/>
    <property type="evidence" value="ECO:0007669"/>
    <property type="project" value="UniProtKB-SubCell"/>
</dbReference>
<dbReference type="PANTHER" id="PTHR11988:SF27">
    <property type="entry name" value="GH27708P"/>
    <property type="match status" value="1"/>
</dbReference>
<evidence type="ECO:0000313" key="10">
    <source>
        <dbReference type="WBParaSite" id="ACRNAN_scaffold13064.g8708.t1"/>
    </source>
</evidence>
<dbReference type="AlphaFoldDB" id="A0A914CRL8"/>
<sequence>MHMVWPAFDSSVYGTPNGYSPQTPSNAFFTPNIKGEADVQSPFDMATQIHHRHLASFAQQLTSMSTFQFNTPTQSSNTSSSTPSTGGSTSHLSKKKPNPVPVEQKTAAYFERRRKNNESAKKSREQRRTKEEQNQQRLMQLERELYALQAENQALKLELYKLQPQRFQMPTAMVHAQMSYS</sequence>
<dbReference type="PROSITE" id="PS50217">
    <property type="entry name" value="BZIP"/>
    <property type="match status" value="1"/>
</dbReference>
<dbReference type="Pfam" id="PF07716">
    <property type="entry name" value="bZIP_2"/>
    <property type="match status" value="1"/>
</dbReference>
<comment type="similarity">
    <text evidence="2">Belongs to the bZIP family. NFIL3 subfamily.</text>
</comment>
<organism evidence="9 10">
    <name type="scientific">Acrobeloides nanus</name>
    <dbReference type="NCBI Taxonomy" id="290746"/>
    <lineage>
        <taxon>Eukaryota</taxon>
        <taxon>Metazoa</taxon>
        <taxon>Ecdysozoa</taxon>
        <taxon>Nematoda</taxon>
        <taxon>Chromadorea</taxon>
        <taxon>Rhabditida</taxon>
        <taxon>Tylenchina</taxon>
        <taxon>Cephalobomorpha</taxon>
        <taxon>Cephaloboidea</taxon>
        <taxon>Cephalobidae</taxon>
        <taxon>Acrobeloides</taxon>
    </lineage>
</organism>
<dbReference type="SUPFAM" id="SSF57959">
    <property type="entry name" value="Leucine zipper domain"/>
    <property type="match status" value="1"/>
</dbReference>
<dbReference type="CDD" id="cd14695">
    <property type="entry name" value="bZIP_HLF"/>
    <property type="match status" value="1"/>
</dbReference>
<keyword evidence="3" id="KW-0805">Transcription regulation</keyword>
<keyword evidence="4" id="KW-0238">DNA-binding</keyword>
<feature type="compositionally biased region" description="Basic and acidic residues" evidence="7">
    <location>
        <begin position="116"/>
        <end position="135"/>
    </location>
</feature>
<keyword evidence="9" id="KW-1185">Reference proteome</keyword>
<keyword evidence="6" id="KW-0539">Nucleus</keyword>
<dbReference type="FunFam" id="1.20.5.170:FF:000025">
    <property type="entry name" value="nuclear factor interleukin-3-regulated protein-like"/>
    <property type="match status" value="1"/>
</dbReference>
<dbReference type="InterPro" id="IPR040223">
    <property type="entry name" value="PAR_bZIP"/>
</dbReference>
<evidence type="ECO:0000256" key="1">
    <source>
        <dbReference type="ARBA" id="ARBA00004123"/>
    </source>
</evidence>
<dbReference type="WBParaSite" id="ACRNAN_scaffold13064.g8708.t1">
    <property type="protein sequence ID" value="ACRNAN_scaffold13064.g8708.t1"/>
    <property type="gene ID" value="ACRNAN_scaffold13064.g8708"/>
</dbReference>
<reference evidence="10" key="1">
    <citation type="submission" date="2022-11" db="UniProtKB">
        <authorList>
            <consortium name="WormBaseParasite"/>
        </authorList>
    </citation>
    <scope>IDENTIFICATION</scope>
</reference>
<dbReference type="Proteomes" id="UP000887540">
    <property type="component" value="Unplaced"/>
</dbReference>
<evidence type="ECO:0000256" key="7">
    <source>
        <dbReference type="SAM" id="MobiDB-lite"/>
    </source>
</evidence>
<dbReference type="GO" id="GO:0000981">
    <property type="term" value="F:DNA-binding transcription factor activity, RNA polymerase II-specific"/>
    <property type="evidence" value="ECO:0007669"/>
    <property type="project" value="TreeGrafter"/>
</dbReference>
<protein>
    <submittedName>
        <fullName evidence="10">BZIP domain-containing protein</fullName>
    </submittedName>
</protein>
<dbReference type="InterPro" id="IPR004827">
    <property type="entry name" value="bZIP"/>
</dbReference>
<evidence type="ECO:0000256" key="4">
    <source>
        <dbReference type="ARBA" id="ARBA00023125"/>
    </source>
</evidence>
<dbReference type="Gene3D" id="1.20.5.170">
    <property type="match status" value="1"/>
</dbReference>
<feature type="compositionally biased region" description="Low complexity" evidence="7">
    <location>
        <begin position="70"/>
        <end position="90"/>
    </location>
</feature>
<name>A0A914CRL8_9BILA</name>
<feature type="domain" description="BZIP" evidence="8">
    <location>
        <begin position="111"/>
        <end position="169"/>
    </location>
</feature>
<accession>A0A914CRL8</accession>
<keyword evidence="5" id="KW-0804">Transcription</keyword>
<proteinExistence type="inferred from homology"/>
<dbReference type="InterPro" id="IPR046347">
    <property type="entry name" value="bZIP_sf"/>
</dbReference>
<feature type="region of interest" description="Disordered" evidence="7">
    <location>
        <begin position="69"/>
        <end position="135"/>
    </location>
</feature>
<evidence type="ECO:0000256" key="5">
    <source>
        <dbReference type="ARBA" id="ARBA00023163"/>
    </source>
</evidence>
<evidence type="ECO:0000259" key="8">
    <source>
        <dbReference type="PROSITE" id="PS50217"/>
    </source>
</evidence>
<evidence type="ECO:0000256" key="6">
    <source>
        <dbReference type="ARBA" id="ARBA00023242"/>
    </source>
</evidence>
<evidence type="ECO:0000313" key="9">
    <source>
        <dbReference type="Proteomes" id="UP000887540"/>
    </source>
</evidence>
<dbReference type="GO" id="GO:0000978">
    <property type="term" value="F:RNA polymerase II cis-regulatory region sequence-specific DNA binding"/>
    <property type="evidence" value="ECO:0007669"/>
    <property type="project" value="TreeGrafter"/>
</dbReference>
<evidence type="ECO:0000256" key="3">
    <source>
        <dbReference type="ARBA" id="ARBA00023015"/>
    </source>
</evidence>